<dbReference type="InterPro" id="IPR005025">
    <property type="entry name" value="FMN_Rdtase-like_dom"/>
</dbReference>
<reference evidence="2 3" key="1">
    <citation type="submission" date="2015-01" db="EMBL/GenBank/DDBJ databases">
        <title>The Genome Sequence of Exophiala oligosperma CBS72588.</title>
        <authorList>
            <consortium name="The Broad Institute Genomics Platform"/>
            <person name="Cuomo C."/>
            <person name="de Hoog S."/>
            <person name="Gorbushina A."/>
            <person name="Stielow B."/>
            <person name="Teixiera M."/>
            <person name="Abouelleil A."/>
            <person name="Chapman S.B."/>
            <person name="Priest M."/>
            <person name="Young S.K."/>
            <person name="Wortman J."/>
            <person name="Nusbaum C."/>
            <person name="Birren B."/>
        </authorList>
    </citation>
    <scope>NUCLEOTIDE SEQUENCE [LARGE SCALE GENOMIC DNA]</scope>
    <source>
        <strain evidence="2 3">CBS 72588</strain>
    </source>
</reference>
<dbReference type="InterPro" id="IPR050712">
    <property type="entry name" value="NAD(P)H-dep_reductase"/>
</dbReference>
<dbReference type="VEuPathDB" id="FungiDB:PV06_10823"/>
<dbReference type="Gene3D" id="3.40.50.360">
    <property type="match status" value="1"/>
</dbReference>
<dbReference type="PANTHER" id="PTHR30543:SF21">
    <property type="entry name" value="NAD(P)H-DEPENDENT FMN REDUCTASE LOT6"/>
    <property type="match status" value="1"/>
</dbReference>
<dbReference type="OrthoDB" id="68575at2759"/>
<dbReference type="EMBL" id="KN847347">
    <property type="protein sequence ID" value="KIW36919.1"/>
    <property type="molecule type" value="Genomic_DNA"/>
</dbReference>
<dbReference type="GeneID" id="27362897"/>
<dbReference type="GO" id="GO:0010181">
    <property type="term" value="F:FMN binding"/>
    <property type="evidence" value="ECO:0007669"/>
    <property type="project" value="TreeGrafter"/>
</dbReference>
<sequence>MSTKRLALVTSSIREPRLNPAITSHVHEVSTGTCLAQQISVETIDLRRISLPPDTEPEVPSHLPVEDTSSHYAFAHTREWSKLVSQYDCFIFVTPQYNWSVPAGLKNALDYLFHEWKGKSAGIVSYGVRGGGKAANHLRDILTGLRMKVAPTMPALPIPTNSFEVGQAEKDNWEKAGLNLNIIAMVKEVLEANQVMLGP</sequence>
<dbReference type="PANTHER" id="PTHR30543">
    <property type="entry name" value="CHROMATE REDUCTASE"/>
    <property type="match status" value="1"/>
</dbReference>
<dbReference type="HOGENOM" id="CLU_055322_2_0_1"/>
<dbReference type="GO" id="GO:0005829">
    <property type="term" value="C:cytosol"/>
    <property type="evidence" value="ECO:0007669"/>
    <property type="project" value="TreeGrafter"/>
</dbReference>
<evidence type="ECO:0000313" key="3">
    <source>
        <dbReference type="Proteomes" id="UP000053342"/>
    </source>
</evidence>
<proteinExistence type="predicted"/>
<accession>A0A0D2DMH1</accession>
<keyword evidence="3" id="KW-1185">Reference proteome</keyword>
<feature type="domain" description="NADPH-dependent FMN reductase-like" evidence="1">
    <location>
        <begin position="6"/>
        <end position="152"/>
    </location>
</feature>
<dbReference type="InterPro" id="IPR029039">
    <property type="entry name" value="Flavoprotein-like_sf"/>
</dbReference>
<dbReference type="Proteomes" id="UP000053342">
    <property type="component" value="Unassembled WGS sequence"/>
</dbReference>
<evidence type="ECO:0000313" key="2">
    <source>
        <dbReference type="EMBL" id="KIW36919.1"/>
    </source>
</evidence>
<name>A0A0D2DMH1_9EURO</name>
<organism evidence="2 3">
    <name type="scientific">Exophiala oligosperma</name>
    <dbReference type="NCBI Taxonomy" id="215243"/>
    <lineage>
        <taxon>Eukaryota</taxon>
        <taxon>Fungi</taxon>
        <taxon>Dikarya</taxon>
        <taxon>Ascomycota</taxon>
        <taxon>Pezizomycotina</taxon>
        <taxon>Eurotiomycetes</taxon>
        <taxon>Chaetothyriomycetidae</taxon>
        <taxon>Chaetothyriales</taxon>
        <taxon>Herpotrichiellaceae</taxon>
        <taxon>Exophiala</taxon>
    </lineage>
</organism>
<gene>
    <name evidence="2" type="ORF">PV06_10823</name>
</gene>
<dbReference type="SUPFAM" id="SSF52218">
    <property type="entry name" value="Flavoproteins"/>
    <property type="match status" value="1"/>
</dbReference>
<dbReference type="Pfam" id="PF03358">
    <property type="entry name" value="FMN_red"/>
    <property type="match status" value="1"/>
</dbReference>
<protein>
    <recommendedName>
        <fullName evidence="1">NADPH-dependent FMN reductase-like domain-containing protein</fullName>
    </recommendedName>
</protein>
<dbReference type="STRING" id="215243.A0A0D2DMH1"/>
<dbReference type="GO" id="GO:0016491">
    <property type="term" value="F:oxidoreductase activity"/>
    <property type="evidence" value="ECO:0007669"/>
    <property type="project" value="InterPro"/>
</dbReference>
<dbReference type="AlphaFoldDB" id="A0A0D2DMH1"/>
<dbReference type="RefSeq" id="XP_016257135.1">
    <property type="nucleotide sequence ID" value="XM_016412410.1"/>
</dbReference>
<evidence type="ECO:0000259" key="1">
    <source>
        <dbReference type="Pfam" id="PF03358"/>
    </source>
</evidence>